<proteinExistence type="predicted"/>
<dbReference type="EMBL" id="FRCY01000004">
    <property type="protein sequence ID" value="SHM87108.1"/>
    <property type="molecule type" value="Genomic_DNA"/>
</dbReference>
<reference evidence="1 2" key="1">
    <citation type="submission" date="2016-11" db="EMBL/GenBank/DDBJ databases">
        <authorList>
            <person name="Jaros S."/>
            <person name="Januszkiewicz K."/>
            <person name="Wedrychowicz H."/>
        </authorList>
    </citation>
    <scope>NUCLEOTIDE SEQUENCE [LARGE SCALE GENOMIC DNA]</scope>
    <source>
        <strain evidence="1 2">CGMCC 1.6102</strain>
    </source>
</reference>
<protein>
    <submittedName>
        <fullName evidence="1">Uncharacterized protein</fullName>
    </submittedName>
</protein>
<sequence length="101" mass="11938">MNELDFSFSLFSEEGCLHEFIEGSRIQRISDFEKLSYNNCRIRYLNLEADLEVKQMKFDEAPLNFRLHKMKTLVFSASIRQTKTTFNPQTKHSQQIFVPSP</sequence>
<dbReference type="OrthoDB" id="2579959at2"/>
<organism evidence="1 2">
    <name type="scientific">Cyclobacterium lianum</name>
    <dbReference type="NCBI Taxonomy" id="388280"/>
    <lineage>
        <taxon>Bacteria</taxon>
        <taxon>Pseudomonadati</taxon>
        <taxon>Bacteroidota</taxon>
        <taxon>Cytophagia</taxon>
        <taxon>Cytophagales</taxon>
        <taxon>Cyclobacteriaceae</taxon>
        <taxon>Cyclobacterium</taxon>
    </lineage>
</organism>
<name>A0A1M7M8S3_9BACT</name>
<dbReference type="RefSeq" id="WP_073093967.1">
    <property type="nucleotide sequence ID" value="NZ_FRCY01000004.1"/>
</dbReference>
<dbReference type="Proteomes" id="UP000184513">
    <property type="component" value="Unassembled WGS sequence"/>
</dbReference>
<keyword evidence="2" id="KW-1185">Reference proteome</keyword>
<gene>
    <name evidence="1" type="ORF">SAMN04488057_104163</name>
</gene>
<dbReference type="AlphaFoldDB" id="A0A1M7M8S3"/>
<accession>A0A1M7M8S3</accession>
<evidence type="ECO:0000313" key="1">
    <source>
        <dbReference type="EMBL" id="SHM87108.1"/>
    </source>
</evidence>
<evidence type="ECO:0000313" key="2">
    <source>
        <dbReference type="Proteomes" id="UP000184513"/>
    </source>
</evidence>